<comment type="caution">
    <text evidence="1">The sequence shown here is derived from an EMBL/GenBank/DDBJ whole genome shotgun (WGS) entry which is preliminary data.</text>
</comment>
<name>A0A7L4ZVK2_9BACT</name>
<keyword evidence="2" id="KW-1185">Reference proteome</keyword>
<dbReference type="RefSeq" id="WP_151076883.1">
    <property type="nucleotide sequence ID" value="NZ_CP047647.1"/>
</dbReference>
<sequence>MRSVCKKVLVMLTAFVGLETSAEAQVPADKSLLINGKQTAVTSCLPLAELRTVSLPKLAGDSLAVELYLIRGRIPIGRNYFNSVAAFNSTDLLAWLKLEKPTDELYLKDRRAVAPLRRVYPGDRVLILVGKGSNLPENGFRYSYNLQLCDD</sequence>
<dbReference type="Proteomes" id="UP000326380">
    <property type="component" value="Unassembled WGS sequence"/>
</dbReference>
<gene>
    <name evidence="1" type="ORF">F0P96_01005</name>
</gene>
<proteinExistence type="predicted"/>
<evidence type="ECO:0000313" key="2">
    <source>
        <dbReference type="Proteomes" id="UP000326380"/>
    </source>
</evidence>
<evidence type="ECO:0000313" key="1">
    <source>
        <dbReference type="EMBL" id="KAA9339235.1"/>
    </source>
</evidence>
<protein>
    <submittedName>
        <fullName evidence="1">Uncharacterized protein</fullName>
    </submittedName>
</protein>
<organism evidence="1 2">
    <name type="scientific">Hymenobacter busanensis</name>
    <dbReference type="NCBI Taxonomy" id="2607656"/>
    <lineage>
        <taxon>Bacteria</taxon>
        <taxon>Pseudomonadati</taxon>
        <taxon>Bacteroidota</taxon>
        <taxon>Cytophagia</taxon>
        <taxon>Cytophagales</taxon>
        <taxon>Hymenobacteraceae</taxon>
        <taxon>Hymenobacter</taxon>
    </lineage>
</organism>
<accession>A0A7L4ZVK2</accession>
<dbReference type="AlphaFoldDB" id="A0A7L4ZVK2"/>
<reference evidence="1 2" key="1">
    <citation type="submission" date="2019-09" db="EMBL/GenBank/DDBJ databases">
        <title>Genome sequence of Hymenobacter sp. M3.</title>
        <authorList>
            <person name="Srinivasan S."/>
        </authorList>
    </citation>
    <scope>NUCLEOTIDE SEQUENCE [LARGE SCALE GENOMIC DNA]</scope>
    <source>
        <strain evidence="1 2">M3</strain>
    </source>
</reference>
<dbReference type="EMBL" id="VTWU01000001">
    <property type="protein sequence ID" value="KAA9339235.1"/>
    <property type="molecule type" value="Genomic_DNA"/>
</dbReference>